<evidence type="ECO:0000256" key="2">
    <source>
        <dbReference type="SAM" id="Phobius"/>
    </source>
</evidence>
<dbReference type="EMBL" id="JBHRZH010000009">
    <property type="protein sequence ID" value="MFC3761471.1"/>
    <property type="molecule type" value="Genomic_DNA"/>
</dbReference>
<protein>
    <recommendedName>
        <fullName evidence="5">DUF485 domain-containing protein</fullName>
    </recommendedName>
</protein>
<organism evidence="3 4">
    <name type="scientific">Tenggerimyces flavus</name>
    <dbReference type="NCBI Taxonomy" id="1708749"/>
    <lineage>
        <taxon>Bacteria</taxon>
        <taxon>Bacillati</taxon>
        <taxon>Actinomycetota</taxon>
        <taxon>Actinomycetes</taxon>
        <taxon>Propionibacteriales</taxon>
        <taxon>Nocardioidaceae</taxon>
        <taxon>Tenggerimyces</taxon>
    </lineage>
</organism>
<evidence type="ECO:0000313" key="3">
    <source>
        <dbReference type="EMBL" id="MFC3761471.1"/>
    </source>
</evidence>
<evidence type="ECO:0000313" key="4">
    <source>
        <dbReference type="Proteomes" id="UP001595699"/>
    </source>
</evidence>
<evidence type="ECO:0000256" key="1">
    <source>
        <dbReference type="SAM" id="MobiDB-lite"/>
    </source>
</evidence>
<gene>
    <name evidence="3" type="ORF">ACFOUW_11530</name>
</gene>
<feature type="transmembrane region" description="Helical" evidence="2">
    <location>
        <begin position="89"/>
        <end position="111"/>
    </location>
</feature>
<dbReference type="RefSeq" id="WP_307782225.1">
    <property type="nucleotide sequence ID" value="NZ_JAFBCM010000001.1"/>
</dbReference>
<keyword evidence="4" id="KW-1185">Reference proteome</keyword>
<keyword evidence="2" id="KW-0812">Transmembrane</keyword>
<feature type="transmembrane region" description="Helical" evidence="2">
    <location>
        <begin position="55"/>
        <end position="77"/>
    </location>
</feature>
<proteinExistence type="predicted"/>
<keyword evidence="2" id="KW-1133">Transmembrane helix</keyword>
<evidence type="ECO:0008006" key="5">
    <source>
        <dbReference type="Google" id="ProtNLM"/>
    </source>
</evidence>
<comment type="caution">
    <text evidence="3">The sequence shown here is derived from an EMBL/GenBank/DDBJ whole genome shotgun (WGS) entry which is preliminary data.</text>
</comment>
<dbReference type="Proteomes" id="UP001595699">
    <property type="component" value="Unassembled WGS sequence"/>
</dbReference>
<accession>A0ABV7Y828</accession>
<keyword evidence="2" id="KW-0472">Membrane</keyword>
<sequence length="128" mass="14400">MSQQRPEPPPKRVVVTSPRMNASRRQRQRVSREIDAQTRLGEVYMRTLIRAQLRLGLLVLAVVGVLLLGLPALFALAPELTSVRALGLPLPWLLLGVLAHPALIGAAWFYVRQAERNERDFTDLVERS</sequence>
<feature type="region of interest" description="Disordered" evidence="1">
    <location>
        <begin position="1"/>
        <end position="28"/>
    </location>
</feature>
<reference evidence="4" key="1">
    <citation type="journal article" date="2019" name="Int. J. Syst. Evol. Microbiol.">
        <title>The Global Catalogue of Microorganisms (GCM) 10K type strain sequencing project: providing services to taxonomists for standard genome sequencing and annotation.</title>
        <authorList>
            <consortium name="The Broad Institute Genomics Platform"/>
            <consortium name="The Broad Institute Genome Sequencing Center for Infectious Disease"/>
            <person name="Wu L."/>
            <person name="Ma J."/>
        </authorList>
    </citation>
    <scope>NUCLEOTIDE SEQUENCE [LARGE SCALE GENOMIC DNA]</scope>
    <source>
        <strain evidence="4">CGMCC 4.7241</strain>
    </source>
</reference>
<name>A0ABV7Y828_9ACTN</name>